<protein>
    <recommendedName>
        <fullName evidence="3">F-box domain-containing protein</fullName>
    </recommendedName>
</protein>
<dbReference type="Proteomes" id="UP001432027">
    <property type="component" value="Unassembled WGS sequence"/>
</dbReference>
<dbReference type="EMBL" id="BTSX01000004">
    <property type="protein sequence ID" value="GMS97541.1"/>
    <property type="molecule type" value="Genomic_DNA"/>
</dbReference>
<feature type="non-terminal residue" evidence="1">
    <location>
        <position position="195"/>
    </location>
</feature>
<sequence length="195" mass="22292">MNSIRKRFDSVTSWIRRKILRGSNNTGQVSFPDLQDDILVKIISYLDYPTRFKLRLNKRLGEFLDTIQNNFEGIHIQINLNNFVMSLTTSSRKPFIRFVVSNGLEHGLRRMAQNTYVREIEIDALGSPGGEAGGIYEAIFTFQCDKLTIHCNRVSECVLVMPQLRLRILLDHMLSNIREADIGLICTSLTAIDLS</sequence>
<dbReference type="AlphaFoldDB" id="A0AAV5TTE8"/>
<evidence type="ECO:0000313" key="1">
    <source>
        <dbReference type="EMBL" id="GMS97541.1"/>
    </source>
</evidence>
<organism evidence="1 2">
    <name type="scientific">Pristionchus entomophagus</name>
    <dbReference type="NCBI Taxonomy" id="358040"/>
    <lineage>
        <taxon>Eukaryota</taxon>
        <taxon>Metazoa</taxon>
        <taxon>Ecdysozoa</taxon>
        <taxon>Nematoda</taxon>
        <taxon>Chromadorea</taxon>
        <taxon>Rhabditida</taxon>
        <taxon>Rhabditina</taxon>
        <taxon>Diplogasteromorpha</taxon>
        <taxon>Diplogasteroidea</taxon>
        <taxon>Neodiplogasteridae</taxon>
        <taxon>Pristionchus</taxon>
    </lineage>
</organism>
<keyword evidence="2" id="KW-1185">Reference proteome</keyword>
<comment type="caution">
    <text evidence="1">The sequence shown here is derived from an EMBL/GenBank/DDBJ whole genome shotgun (WGS) entry which is preliminary data.</text>
</comment>
<accession>A0AAV5TTE8</accession>
<evidence type="ECO:0008006" key="3">
    <source>
        <dbReference type="Google" id="ProtNLM"/>
    </source>
</evidence>
<name>A0AAV5TTE8_9BILA</name>
<evidence type="ECO:0000313" key="2">
    <source>
        <dbReference type="Proteomes" id="UP001432027"/>
    </source>
</evidence>
<gene>
    <name evidence="1" type="ORF">PENTCL1PPCAC_19716</name>
</gene>
<reference evidence="1" key="1">
    <citation type="submission" date="2023-10" db="EMBL/GenBank/DDBJ databases">
        <title>Genome assembly of Pristionchus species.</title>
        <authorList>
            <person name="Yoshida K."/>
            <person name="Sommer R.J."/>
        </authorList>
    </citation>
    <scope>NUCLEOTIDE SEQUENCE</scope>
    <source>
        <strain evidence="1">RS0144</strain>
    </source>
</reference>
<proteinExistence type="predicted"/>